<evidence type="ECO:0000313" key="5">
    <source>
        <dbReference type="EMBL" id="PYH32886.1"/>
    </source>
</evidence>
<dbReference type="GO" id="GO:0006506">
    <property type="term" value="P:GPI anchor biosynthetic process"/>
    <property type="evidence" value="ECO:0007669"/>
    <property type="project" value="UniProtKB-UniPathway"/>
</dbReference>
<evidence type="ECO:0000256" key="2">
    <source>
        <dbReference type="ARBA" id="ARBA00009610"/>
    </source>
</evidence>
<keyword evidence="3" id="KW-0472">Membrane</keyword>
<gene>
    <name evidence="5" type="ORF">BO87DRAFT_100612</name>
</gene>
<feature type="domain" description="Phosphatidylinositol N-acetylglucosaminyltransferase subunit H conserved" evidence="4">
    <location>
        <begin position="136"/>
        <end position="201"/>
    </location>
</feature>
<evidence type="ECO:0000256" key="3">
    <source>
        <dbReference type="SAM" id="Phobius"/>
    </source>
</evidence>
<feature type="transmembrane region" description="Helical" evidence="3">
    <location>
        <begin position="88"/>
        <end position="106"/>
    </location>
</feature>
<evidence type="ECO:0000256" key="1">
    <source>
        <dbReference type="ARBA" id="ARBA00004687"/>
    </source>
</evidence>
<dbReference type="Pfam" id="PF10181">
    <property type="entry name" value="PIG-H"/>
    <property type="match status" value="1"/>
</dbReference>
<comment type="similarity">
    <text evidence="2">Belongs to the PIGH family.</text>
</comment>
<organism evidence="5 6">
    <name type="scientific">Aspergillus neoniger (strain CBS 115656)</name>
    <dbReference type="NCBI Taxonomy" id="1448310"/>
    <lineage>
        <taxon>Eukaryota</taxon>
        <taxon>Fungi</taxon>
        <taxon>Dikarya</taxon>
        <taxon>Ascomycota</taxon>
        <taxon>Pezizomycotina</taxon>
        <taxon>Eurotiomycetes</taxon>
        <taxon>Eurotiomycetidae</taxon>
        <taxon>Eurotiales</taxon>
        <taxon>Aspergillaceae</taxon>
        <taxon>Aspergillus</taxon>
        <taxon>Aspergillus subgen. Circumdati</taxon>
    </lineage>
</organism>
<keyword evidence="5" id="KW-0808">Transferase</keyword>
<dbReference type="PANTHER" id="PTHR15231">
    <property type="entry name" value="PHOSPHATIDYLINOSITOL N-ACETYLGLUCOSAMINYLTRANSFERASE SUBUNIT H"/>
    <property type="match status" value="1"/>
</dbReference>
<sequence>MPSRLILRRPSPTTVSFTVSNASRRTSTPAKAFFYLQILLRAVTFFCVLLLDAAKFRRTFFMEDGSWIRWTTIWSSALGISVCRTADAYSSMVVVLASAIVFYGVFRKGYTGSPRQPSGKGIRLILTALCSETEESLLVIRGLGIQTSTSSQTYLSKASTRFIPTTQIQDIVIHEAFKGFEVRFYLAVIVEGESEVVVVFPKLLPNRQILEEVWRGSRSCLYDSKS</sequence>
<keyword evidence="5" id="KW-0328">Glycosyltransferase</keyword>
<dbReference type="GO" id="GO:0016757">
    <property type="term" value="F:glycosyltransferase activity"/>
    <property type="evidence" value="ECO:0007669"/>
    <property type="project" value="UniProtKB-KW"/>
</dbReference>
<reference evidence="5" key="1">
    <citation type="submission" date="2016-12" db="EMBL/GenBank/DDBJ databases">
        <title>The genomes of Aspergillus section Nigri reveals drivers in fungal speciation.</title>
        <authorList>
            <consortium name="DOE Joint Genome Institute"/>
            <person name="Vesth T.C."/>
            <person name="Nybo J."/>
            <person name="Theobald S."/>
            <person name="Brandl J."/>
            <person name="Frisvad J.C."/>
            <person name="Nielsen K.F."/>
            <person name="Lyhne E.K."/>
            <person name="Kogle M.E."/>
            <person name="Kuo A."/>
            <person name="Riley R."/>
            <person name="Clum A."/>
            <person name="Nolan M."/>
            <person name="Lipzen A."/>
            <person name="Salamov A."/>
            <person name="Henrissat B."/>
            <person name="Wiebenga A."/>
            <person name="De Vries R.P."/>
            <person name="Grigoriev I.V."/>
            <person name="Mortensen U.H."/>
            <person name="Andersen M.R."/>
            <person name="Baker S.E."/>
        </authorList>
    </citation>
    <scope>NUCLEOTIDE SEQUENCE [LARGE SCALE GENOMIC DNA]</scope>
    <source>
        <strain evidence="5">CBS 115656</strain>
    </source>
</reference>
<evidence type="ECO:0000313" key="6">
    <source>
        <dbReference type="Proteomes" id="UP000247647"/>
    </source>
</evidence>
<dbReference type="Proteomes" id="UP000247647">
    <property type="component" value="Unassembled WGS sequence"/>
</dbReference>
<dbReference type="AlphaFoldDB" id="A0A318YEV1"/>
<dbReference type="GO" id="GO:0000506">
    <property type="term" value="C:glycosylphosphatidylinositol-N-acetylglucosaminyltransferase (GPI-GnT) complex"/>
    <property type="evidence" value="ECO:0007669"/>
    <property type="project" value="InterPro"/>
</dbReference>
<evidence type="ECO:0000259" key="4">
    <source>
        <dbReference type="Pfam" id="PF10181"/>
    </source>
</evidence>
<feature type="transmembrane region" description="Helical" evidence="3">
    <location>
        <begin position="32"/>
        <end position="54"/>
    </location>
</feature>
<keyword evidence="3" id="KW-0812">Transmembrane</keyword>
<dbReference type="GeneID" id="37120243"/>
<keyword evidence="6" id="KW-1185">Reference proteome</keyword>
<dbReference type="PANTHER" id="PTHR15231:SF1">
    <property type="entry name" value="PHOSPHATIDYLINOSITOL N-ACETYLGLUCOSAMINYLTRANSFERASE SUBUNIT H"/>
    <property type="match status" value="1"/>
</dbReference>
<accession>A0A318YEV1</accession>
<dbReference type="RefSeq" id="XP_025478364.1">
    <property type="nucleotide sequence ID" value="XM_025617787.1"/>
</dbReference>
<keyword evidence="3" id="KW-1133">Transmembrane helix</keyword>
<dbReference type="OrthoDB" id="6256716at2759"/>
<protein>
    <submittedName>
        <fullName evidence="5">Phosphatidylinositol N-acetylglucosaminyltransferase</fullName>
    </submittedName>
</protein>
<dbReference type="InterPro" id="IPR019328">
    <property type="entry name" value="PIGH-H_dom"/>
</dbReference>
<comment type="pathway">
    <text evidence="1">Glycolipid biosynthesis; glycosylphosphatidylinositol-anchor biosynthesis.</text>
</comment>
<dbReference type="UniPathway" id="UPA00196"/>
<dbReference type="InterPro" id="IPR044215">
    <property type="entry name" value="PIG-H"/>
</dbReference>
<name>A0A318YEV1_ASPNB</name>
<proteinExistence type="inferred from homology"/>
<dbReference type="EMBL" id="KZ821466">
    <property type="protein sequence ID" value="PYH32886.1"/>
    <property type="molecule type" value="Genomic_DNA"/>
</dbReference>